<dbReference type="EMBL" id="JAUUTY010000003">
    <property type="protein sequence ID" value="KAK1670528.1"/>
    <property type="molecule type" value="Genomic_DNA"/>
</dbReference>
<organism evidence="1 2">
    <name type="scientific">Lolium multiflorum</name>
    <name type="common">Italian ryegrass</name>
    <name type="synonym">Lolium perenne subsp. multiflorum</name>
    <dbReference type="NCBI Taxonomy" id="4521"/>
    <lineage>
        <taxon>Eukaryota</taxon>
        <taxon>Viridiplantae</taxon>
        <taxon>Streptophyta</taxon>
        <taxon>Embryophyta</taxon>
        <taxon>Tracheophyta</taxon>
        <taxon>Spermatophyta</taxon>
        <taxon>Magnoliopsida</taxon>
        <taxon>Liliopsida</taxon>
        <taxon>Poales</taxon>
        <taxon>Poaceae</taxon>
        <taxon>BOP clade</taxon>
        <taxon>Pooideae</taxon>
        <taxon>Poodae</taxon>
        <taxon>Poeae</taxon>
        <taxon>Poeae Chloroplast Group 2 (Poeae type)</taxon>
        <taxon>Loliodinae</taxon>
        <taxon>Loliinae</taxon>
        <taxon>Lolium</taxon>
    </lineage>
</organism>
<protein>
    <submittedName>
        <fullName evidence="1">Uncharacterized protein</fullName>
    </submittedName>
</protein>
<dbReference type="Gene3D" id="3.80.10.10">
    <property type="entry name" value="Ribonuclease Inhibitor"/>
    <property type="match status" value="2"/>
</dbReference>
<dbReference type="InterPro" id="IPR032675">
    <property type="entry name" value="LRR_dom_sf"/>
</dbReference>
<dbReference type="InterPro" id="IPR050905">
    <property type="entry name" value="Plant_NBS-LRR"/>
</dbReference>
<name>A0AAD8T5Z3_LOLMU</name>
<proteinExistence type="predicted"/>
<reference evidence="1" key="1">
    <citation type="submission" date="2023-07" db="EMBL/GenBank/DDBJ databases">
        <title>A chromosome-level genome assembly of Lolium multiflorum.</title>
        <authorList>
            <person name="Chen Y."/>
            <person name="Copetti D."/>
            <person name="Kolliker R."/>
            <person name="Studer B."/>
        </authorList>
    </citation>
    <scope>NUCLEOTIDE SEQUENCE</scope>
    <source>
        <strain evidence="1">02402/16</strain>
        <tissue evidence="1">Leaf</tissue>
    </source>
</reference>
<keyword evidence="2" id="KW-1185">Reference proteome</keyword>
<dbReference type="SUPFAM" id="SSF52058">
    <property type="entry name" value="L domain-like"/>
    <property type="match status" value="1"/>
</dbReference>
<evidence type="ECO:0000313" key="1">
    <source>
        <dbReference type="EMBL" id="KAK1670528.1"/>
    </source>
</evidence>
<comment type="caution">
    <text evidence="1">The sequence shown here is derived from an EMBL/GenBank/DDBJ whole genome shotgun (WGS) entry which is preliminary data.</text>
</comment>
<dbReference type="Proteomes" id="UP001231189">
    <property type="component" value="Unassembled WGS sequence"/>
</dbReference>
<dbReference type="AlphaFoldDB" id="A0AAD8T5Z3"/>
<accession>A0AAD8T5Z3</accession>
<gene>
    <name evidence="1" type="ORF">QYE76_058687</name>
</gene>
<sequence length="1004" mass="114733">MGRRLGRLYIDGIDDAPTKLLDLVLRLEYSHKAKSFFLAGRYIAEGVGASSVLRATAEFLKSGRSRPDTRQHFGKIIHVDYSLCKNRRDMQRAITKELNLCHLMPIFDKLDEDDDFRGISVSSRKEIGSIGSEIHAFLRNERFLMIFHCEGEECIDLARCGIPNPEFGIYATGKLLYSGYGRKCWVKSNYAYFKTITIYPGNVDTNQFLHHLLQKKAAEVIDYTGMDDINPSIVLDCFLYSLFLRNQAQGMISFECEWDTHACNYWICDGILHGDKAYDVGSALYSVIQMVRYRRAITDYMSSFMYLPAHRERYKHWISISSNKQISQHASSYFLSFAGDGQPQLKNDIFQLASNLRVLKLCKCNFDFTSPPFQCCHNLRFLWLDHCTNTGEDQGDGPCFPNMLVLDTRFTDFPLLPETIELMTNLREVNTKGVSWRTIKQAWKKLQNLHKLRVTESSDVITVDNCSSIDMMNLELLDLSGNIHMESLPTMSSAGNLKMLVLDGCSSLEHVALEGAPPLLESFSFDGYGPAKSWTHPIQLPKVELRPESRTRLVQEAKVRRISLKGCARLRNIFLRALPNLEELDLSGTTIQALDLSAMDVPGLKKIFLVGCEQLKCLLWSGPNNWSLGVIHVDTRRKTRSVFFCEEQMSSQVLMAFTDGRFIWSFIEQLYLCTRCISKFHIHISSTIQSQVNITKGIMAIGPSLEGLVPTGPFLPYKDIVLNKDIAALSSLVWDHRQLCALGGHLEIGEGSHHLDNLDENEDSRSFINSMVESLHVHDSISITTILPGAPRYWAKLKWCHVERCCKLHTVFPSWGGYRSFESLRIFSASDLPVVYCIWGTYTNYHCTSFQELQHIYLHNCPRLKIVLPISFTLPNLESIQIAYCANLQHIFPLNDKCPKEIASGVTFEKLKYIKLHHVHKLEQICTTKLTVPKLEMISLRDCWALRRLPALSSQGPKPVVDCEKEWWERLEWDDSDANHDPSLFETRHSAHYKKTLPRISVLR</sequence>
<dbReference type="PANTHER" id="PTHR33463:SF70">
    <property type="entry name" value="SWIM-TYPE DOMAIN-CONTAINING PROTEIN"/>
    <property type="match status" value="1"/>
</dbReference>
<evidence type="ECO:0000313" key="2">
    <source>
        <dbReference type="Proteomes" id="UP001231189"/>
    </source>
</evidence>
<dbReference type="PANTHER" id="PTHR33463">
    <property type="entry name" value="NB-ARC DOMAIN-CONTAINING PROTEIN-RELATED"/>
    <property type="match status" value="1"/>
</dbReference>